<dbReference type="AlphaFoldDB" id="A0A563EV47"/>
<feature type="domain" description="Tyr recombinase" evidence="5">
    <location>
        <begin position="204"/>
        <end position="401"/>
    </location>
</feature>
<dbReference type="CDD" id="cd01189">
    <property type="entry name" value="INT_ICEBs1_C_like"/>
    <property type="match status" value="1"/>
</dbReference>
<keyword evidence="3" id="KW-0233">DNA recombination</keyword>
<gene>
    <name evidence="7" type="ORF">FKR81_15335</name>
</gene>
<evidence type="ECO:0000256" key="2">
    <source>
        <dbReference type="ARBA" id="ARBA00023125"/>
    </source>
</evidence>
<dbReference type="OrthoDB" id="3175606at2"/>
<name>A0A563EV47_9PSEU</name>
<comment type="caution">
    <text evidence="7">The sequence shown here is derived from an EMBL/GenBank/DDBJ whole genome shotgun (WGS) entry which is preliminary data.</text>
</comment>
<dbReference type="Pfam" id="PF14659">
    <property type="entry name" value="Phage_int_SAM_3"/>
    <property type="match status" value="1"/>
</dbReference>
<dbReference type="GO" id="GO:0006310">
    <property type="term" value="P:DNA recombination"/>
    <property type="evidence" value="ECO:0007669"/>
    <property type="project" value="UniProtKB-KW"/>
</dbReference>
<dbReference type="PROSITE" id="PS51900">
    <property type="entry name" value="CB"/>
    <property type="match status" value="1"/>
</dbReference>
<sequence>MGRRANGEGTIKQRKDGRYEAQVFVCTPEGEWKRKCVYGKSWEECNDKKIALQDANRRGVPVATTKLTVAEFFAYWVKEIAEPSVRRTTYSSYEGLTRLYIVPGIGKKKLKELTAQHIRTWLNTVSKTCQCCAQGKDVKWAEKEGREARCCAKKPKECCNKVPSSASVRYLLRLLRAALQDAIEEDLLTRNVATLVKLPNNGKRKHRAWTAQEAKKFLATAKEHRLYALWAVGLSIGLRRGEALGLRWDDVDLAGQKVTIAQALHRVDGKLKLDEVKTDSSAATIPLPTPLVAVLKRHRAVQVGERLAAGKRWQDSGLVFTTPKGTPIEPRNINRAFEALCHKAGVRVIRVHDLRHSCATLLFAMGVDAATVQRILRHSSISVTTGTYIEVIESVQQEAVNKMGVFFDEAAEK</sequence>
<evidence type="ECO:0000256" key="3">
    <source>
        <dbReference type="ARBA" id="ARBA00023172"/>
    </source>
</evidence>
<evidence type="ECO:0000256" key="4">
    <source>
        <dbReference type="PROSITE-ProRule" id="PRU01248"/>
    </source>
</evidence>
<reference evidence="7 8" key="1">
    <citation type="submission" date="2019-07" db="EMBL/GenBank/DDBJ databases">
        <title>Lentzea xizangensis sp. nov., isolated from Qinghai-Tibetan Plateau Soils.</title>
        <authorList>
            <person name="Huang J."/>
        </authorList>
    </citation>
    <scope>NUCLEOTIDE SEQUENCE [LARGE SCALE GENOMIC DNA]</scope>
    <source>
        <strain evidence="7 8">FXJ1.1311</strain>
    </source>
</reference>
<keyword evidence="2 4" id="KW-0238">DNA-binding</keyword>
<dbReference type="SUPFAM" id="SSF56349">
    <property type="entry name" value="DNA breaking-rejoining enzymes"/>
    <property type="match status" value="1"/>
</dbReference>
<dbReference type="PANTHER" id="PTHR30349:SF91">
    <property type="entry name" value="INTA PROTEIN"/>
    <property type="match status" value="1"/>
</dbReference>
<dbReference type="EMBL" id="VOBR01000008">
    <property type="protein sequence ID" value="TWP51565.1"/>
    <property type="molecule type" value="Genomic_DNA"/>
</dbReference>
<keyword evidence="1" id="KW-0229">DNA integration</keyword>
<feature type="domain" description="Core-binding (CB)" evidence="6">
    <location>
        <begin position="67"/>
        <end position="183"/>
    </location>
</feature>
<keyword evidence="8" id="KW-1185">Reference proteome</keyword>
<dbReference type="Proteomes" id="UP000316639">
    <property type="component" value="Unassembled WGS sequence"/>
</dbReference>
<dbReference type="Gene3D" id="1.10.150.130">
    <property type="match status" value="1"/>
</dbReference>
<dbReference type="InterPro" id="IPR013762">
    <property type="entry name" value="Integrase-like_cat_sf"/>
</dbReference>
<protein>
    <submittedName>
        <fullName evidence="7">Site-specific integrase</fullName>
    </submittedName>
</protein>
<evidence type="ECO:0000313" key="8">
    <source>
        <dbReference type="Proteomes" id="UP000316639"/>
    </source>
</evidence>
<dbReference type="InterPro" id="IPR011010">
    <property type="entry name" value="DNA_brk_join_enz"/>
</dbReference>
<dbReference type="InterPro" id="IPR044068">
    <property type="entry name" value="CB"/>
</dbReference>
<accession>A0A563EV47</accession>
<evidence type="ECO:0000256" key="1">
    <source>
        <dbReference type="ARBA" id="ARBA00022908"/>
    </source>
</evidence>
<proteinExistence type="predicted"/>
<dbReference type="InterPro" id="IPR002104">
    <property type="entry name" value="Integrase_catalytic"/>
</dbReference>
<dbReference type="InterPro" id="IPR010998">
    <property type="entry name" value="Integrase_recombinase_N"/>
</dbReference>
<organism evidence="7 8">
    <name type="scientific">Lentzea tibetensis</name>
    <dbReference type="NCBI Taxonomy" id="2591470"/>
    <lineage>
        <taxon>Bacteria</taxon>
        <taxon>Bacillati</taxon>
        <taxon>Actinomycetota</taxon>
        <taxon>Actinomycetes</taxon>
        <taxon>Pseudonocardiales</taxon>
        <taxon>Pseudonocardiaceae</taxon>
        <taxon>Lentzea</taxon>
    </lineage>
</organism>
<dbReference type="GO" id="GO:0015074">
    <property type="term" value="P:DNA integration"/>
    <property type="evidence" value="ECO:0007669"/>
    <property type="project" value="UniProtKB-KW"/>
</dbReference>
<evidence type="ECO:0000259" key="5">
    <source>
        <dbReference type="PROSITE" id="PS51898"/>
    </source>
</evidence>
<dbReference type="GO" id="GO:0003677">
    <property type="term" value="F:DNA binding"/>
    <property type="evidence" value="ECO:0007669"/>
    <property type="project" value="UniProtKB-UniRule"/>
</dbReference>
<dbReference type="Pfam" id="PF00589">
    <property type="entry name" value="Phage_integrase"/>
    <property type="match status" value="1"/>
</dbReference>
<evidence type="ECO:0000313" key="7">
    <source>
        <dbReference type="EMBL" id="TWP51565.1"/>
    </source>
</evidence>
<evidence type="ECO:0000259" key="6">
    <source>
        <dbReference type="PROSITE" id="PS51900"/>
    </source>
</evidence>
<dbReference type="InterPro" id="IPR004107">
    <property type="entry name" value="Integrase_SAM-like_N"/>
</dbReference>
<dbReference type="Gene3D" id="1.10.443.10">
    <property type="entry name" value="Intergrase catalytic core"/>
    <property type="match status" value="1"/>
</dbReference>
<dbReference type="InterPro" id="IPR050090">
    <property type="entry name" value="Tyrosine_recombinase_XerCD"/>
</dbReference>
<dbReference type="RefSeq" id="WP_146352409.1">
    <property type="nucleotide sequence ID" value="NZ_VOBR01000008.1"/>
</dbReference>
<dbReference type="PROSITE" id="PS51898">
    <property type="entry name" value="TYR_RECOMBINASE"/>
    <property type="match status" value="1"/>
</dbReference>
<dbReference type="PANTHER" id="PTHR30349">
    <property type="entry name" value="PHAGE INTEGRASE-RELATED"/>
    <property type="match status" value="1"/>
</dbReference>